<dbReference type="Proteomes" id="UP001596222">
    <property type="component" value="Unassembled WGS sequence"/>
</dbReference>
<proteinExistence type="predicted"/>
<accession>A0ABW0A5P2</accession>
<protein>
    <submittedName>
        <fullName evidence="1">Uncharacterized protein</fullName>
    </submittedName>
</protein>
<reference evidence="2" key="1">
    <citation type="journal article" date="2019" name="Int. J. Syst. Evol. Microbiol.">
        <title>The Global Catalogue of Microorganisms (GCM) 10K type strain sequencing project: providing services to taxonomists for standard genome sequencing and annotation.</title>
        <authorList>
            <consortium name="The Broad Institute Genomics Platform"/>
            <consortium name="The Broad Institute Genome Sequencing Center for Infectious Disease"/>
            <person name="Wu L."/>
            <person name="Ma J."/>
        </authorList>
    </citation>
    <scope>NUCLEOTIDE SEQUENCE [LARGE SCALE GENOMIC DNA]</scope>
    <source>
        <strain evidence="2">CGMCC 4.1641</strain>
    </source>
</reference>
<organism evidence="1 2">
    <name type="scientific">Streptomyces aureoversilis</name>
    <dbReference type="NCBI Taxonomy" id="67277"/>
    <lineage>
        <taxon>Bacteria</taxon>
        <taxon>Bacillati</taxon>
        <taxon>Actinomycetota</taxon>
        <taxon>Actinomycetes</taxon>
        <taxon>Kitasatosporales</taxon>
        <taxon>Streptomycetaceae</taxon>
        <taxon>Streptomyces</taxon>
    </lineage>
</organism>
<name>A0ABW0A5P2_9ACTN</name>
<gene>
    <name evidence="1" type="ORF">ACFPP6_30620</name>
</gene>
<evidence type="ECO:0000313" key="1">
    <source>
        <dbReference type="EMBL" id="MFC5149028.1"/>
    </source>
</evidence>
<dbReference type="RefSeq" id="WP_382049345.1">
    <property type="nucleotide sequence ID" value="NZ_JBHSKJ010000022.1"/>
</dbReference>
<dbReference type="EMBL" id="JBHSKJ010000022">
    <property type="protein sequence ID" value="MFC5149028.1"/>
    <property type="molecule type" value="Genomic_DNA"/>
</dbReference>
<evidence type="ECO:0000313" key="2">
    <source>
        <dbReference type="Proteomes" id="UP001596222"/>
    </source>
</evidence>
<sequence>MLDAQSAYSAAPDLYEEHQELVRVMSQVPLRERLVRRAALADRSTLAVPEADGKASQDVLSAALKLAAHDRAHGTAAGPVAPGSLSSDSSLGELRAYIRQEYAAWRSPAGPRLAVWLVVRGEGPGAVPCADGATARAFAEARYREDEDPAEPAVLRWDGDGELVDETLPGYQGTGWTVREVQVLRAADVRTAG</sequence>
<keyword evidence="2" id="KW-1185">Reference proteome</keyword>
<comment type="caution">
    <text evidence="1">The sequence shown here is derived from an EMBL/GenBank/DDBJ whole genome shotgun (WGS) entry which is preliminary data.</text>
</comment>